<name>A0A7T0KEB9_9CORY</name>
<evidence type="ECO:0008006" key="4">
    <source>
        <dbReference type="Google" id="ProtNLM"/>
    </source>
</evidence>
<dbReference type="AlphaFoldDB" id="A0A7T0KEB9"/>
<evidence type="ECO:0000256" key="1">
    <source>
        <dbReference type="SAM" id="MobiDB-lite"/>
    </source>
</evidence>
<reference evidence="2 3" key="1">
    <citation type="submission" date="2020-11" db="EMBL/GenBank/DDBJ databases">
        <title>Corynebacterium sp. ZJ-599.</title>
        <authorList>
            <person name="Zhou J."/>
        </authorList>
    </citation>
    <scope>NUCLEOTIDE SEQUENCE [LARGE SCALE GENOMIC DNA]</scope>
    <source>
        <strain evidence="2 3">ZJ-599</strain>
    </source>
</reference>
<sequence>MPTPSPRSGLRATWMRRGGLRVACGVAATVALGLAIDTSVAAPPGVEEDFIAATPQPLVAAAPAEDTAAPEADSEPNSESAHAPTPDSFAPSAAPSAPGVPDTQPDPTEPNATEPNPAEPNPTAAPALPNDGTGETPQGALSFPPSPAVEMYIPSINVRAEFESKPCHTNGGAIDPVTMNKACTYTAPDRPYSLPGTSATDVVVIAGHTGAGVPGVFNALYDGARDEHQVSAGDKLYVRTEATGNAWLVYMATDLHAPEKSSLAQNSEVWGTHATPGRLLTISCIQPSNPLASAVRNAVVGWQLVGISGASASSGGARP</sequence>
<feature type="region of interest" description="Disordered" evidence="1">
    <location>
        <begin position="53"/>
        <end position="146"/>
    </location>
</feature>
<feature type="compositionally biased region" description="Low complexity" evidence="1">
    <location>
        <begin position="83"/>
        <end position="97"/>
    </location>
</feature>
<dbReference type="Proteomes" id="UP000594681">
    <property type="component" value="Chromosome"/>
</dbReference>
<dbReference type="KEGG" id="cliz:G7Y31_08355"/>
<dbReference type="RefSeq" id="WP_196823549.1">
    <property type="nucleotide sequence ID" value="NZ_CP064954.1"/>
</dbReference>
<dbReference type="Gene3D" id="2.40.260.10">
    <property type="entry name" value="Sortase"/>
    <property type="match status" value="1"/>
</dbReference>
<gene>
    <name evidence="2" type="ORF">G7Y31_08355</name>
</gene>
<dbReference type="EMBL" id="CP064954">
    <property type="protein sequence ID" value="QPK78564.1"/>
    <property type="molecule type" value="Genomic_DNA"/>
</dbReference>
<dbReference type="InterPro" id="IPR023365">
    <property type="entry name" value="Sortase_dom-sf"/>
</dbReference>
<organism evidence="2 3">
    <name type="scientific">Corynebacterium lizhenjunii</name>
    <dbReference type="NCBI Taxonomy" id="2709394"/>
    <lineage>
        <taxon>Bacteria</taxon>
        <taxon>Bacillati</taxon>
        <taxon>Actinomycetota</taxon>
        <taxon>Actinomycetes</taxon>
        <taxon>Mycobacteriales</taxon>
        <taxon>Corynebacteriaceae</taxon>
        <taxon>Corynebacterium</taxon>
    </lineage>
</organism>
<keyword evidence="3" id="KW-1185">Reference proteome</keyword>
<proteinExistence type="predicted"/>
<accession>A0A7T0KEB9</accession>
<evidence type="ECO:0000313" key="2">
    <source>
        <dbReference type="EMBL" id="QPK78564.1"/>
    </source>
</evidence>
<evidence type="ECO:0000313" key="3">
    <source>
        <dbReference type="Proteomes" id="UP000594681"/>
    </source>
</evidence>
<feature type="compositionally biased region" description="Low complexity" evidence="1">
    <location>
        <begin position="109"/>
        <end position="127"/>
    </location>
</feature>
<feature type="compositionally biased region" description="Low complexity" evidence="1">
    <location>
        <begin position="60"/>
        <end position="71"/>
    </location>
</feature>
<protein>
    <recommendedName>
        <fullName evidence="4">Sortase</fullName>
    </recommendedName>
</protein>